<dbReference type="Gramene" id="Pp3c12_7050V3.2">
    <property type="protein sequence ID" value="Pp3c12_7050V3.2"/>
    <property type="gene ID" value="Pp3c12_7050"/>
</dbReference>
<reference evidence="2" key="3">
    <citation type="submission" date="2020-12" db="UniProtKB">
        <authorList>
            <consortium name="EnsemblPlants"/>
        </authorList>
    </citation>
    <scope>IDENTIFICATION</scope>
</reference>
<protein>
    <submittedName>
        <fullName evidence="2">Uncharacterized protein</fullName>
    </submittedName>
</protein>
<keyword evidence="1" id="KW-1133">Transmembrane helix</keyword>
<evidence type="ECO:0000313" key="2">
    <source>
        <dbReference type="EnsemblPlants" id="Pp3c12_7050V3.2"/>
    </source>
</evidence>
<organism evidence="2 3">
    <name type="scientific">Physcomitrium patens</name>
    <name type="common">Spreading-leaved earth moss</name>
    <name type="synonym">Physcomitrella patens</name>
    <dbReference type="NCBI Taxonomy" id="3218"/>
    <lineage>
        <taxon>Eukaryota</taxon>
        <taxon>Viridiplantae</taxon>
        <taxon>Streptophyta</taxon>
        <taxon>Embryophyta</taxon>
        <taxon>Bryophyta</taxon>
        <taxon>Bryophytina</taxon>
        <taxon>Bryopsida</taxon>
        <taxon>Funariidae</taxon>
        <taxon>Funariales</taxon>
        <taxon>Funariaceae</taxon>
        <taxon>Physcomitrium</taxon>
    </lineage>
</organism>
<keyword evidence="1" id="KW-0812">Transmembrane</keyword>
<proteinExistence type="predicted"/>
<sequence>MPQSCIQSTRSLLQLPPLPPLAPALLLASVITARTAALGIALPHHIGGDLAVVQATLGDRHRFRFRKMASAMLKSTVTIVAAVLSMAVLANAQAPSPAPGPEKGAGVLTVPTMIVPVVGMILSLVAGRMLC</sequence>
<dbReference type="EnsemblPlants" id="Pp3c12_7050V3.2">
    <property type="protein sequence ID" value="Pp3c12_7050V3.2"/>
    <property type="gene ID" value="Pp3c12_7050"/>
</dbReference>
<feature type="transmembrane region" description="Helical" evidence="1">
    <location>
        <begin position="71"/>
        <end position="92"/>
    </location>
</feature>
<dbReference type="EMBL" id="ABEU02000012">
    <property type="status" value="NOT_ANNOTATED_CDS"/>
    <property type="molecule type" value="Genomic_DNA"/>
</dbReference>
<reference evidence="2 3" key="1">
    <citation type="journal article" date="2008" name="Science">
        <title>The Physcomitrella genome reveals evolutionary insights into the conquest of land by plants.</title>
        <authorList>
            <person name="Rensing S."/>
            <person name="Lang D."/>
            <person name="Zimmer A."/>
            <person name="Terry A."/>
            <person name="Salamov A."/>
            <person name="Shapiro H."/>
            <person name="Nishiyama T."/>
            <person name="Perroud P.-F."/>
            <person name="Lindquist E."/>
            <person name="Kamisugi Y."/>
            <person name="Tanahashi T."/>
            <person name="Sakakibara K."/>
            <person name="Fujita T."/>
            <person name="Oishi K."/>
            <person name="Shin-I T."/>
            <person name="Kuroki Y."/>
            <person name="Toyoda A."/>
            <person name="Suzuki Y."/>
            <person name="Hashimoto A."/>
            <person name="Yamaguchi K."/>
            <person name="Sugano A."/>
            <person name="Kohara Y."/>
            <person name="Fujiyama A."/>
            <person name="Anterola A."/>
            <person name="Aoki S."/>
            <person name="Ashton N."/>
            <person name="Barbazuk W.B."/>
            <person name="Barker E."/>
            <person name="Bennetzen J."/>
            <person name="Bezanilla M."/>
            <person name="Blankenship R."/>
            <person name="Cho S.H."/>
            <person name="Dutcher S."/>
            <person name="Estelle M."/>
            <person name="Fawcett J.A."/>
            <person name="Gundlach H."/>
            <person name="Hanada K."/>
            <person name="Heyl A."/>
            <person name="Hicks K.A."/>
            <person name="Hugh J."/>
            <person name="Lohr M."/>
            <person name="Mayer K."/>
            <person name="Melkozernov A."/>
            <person name="Murata T."/>
            <person name="Nelson D."/>
            <person name="Pils B."/>
            <person name="Prigge M."/>
            <person name="Reiss B."/>
            <person name="Renner T."/>
            <person name="Rombauts S."/>
            <person name="Rushton P."/>
            <person name="Sanderfoot A."/>
            <person name="Schween G."/>
            <person name="Shiu S.-H."/>
            <person name="Stueber K."/>
            <person name="Theodoulou F.L."/>
            <person name="Tu H."/>
            <person name="Van de Peer Y."/>
            <person name="Verrier P.J."/>
            <person name="Waters E."/>
            <person name="Wood A."/>
            <person name="Yang L."/>
            <person name="Cove D."/>
            <person name="Cuming A."/>
            <person name="Hasebe M."/>
            <person name="Lucas S."/>
            <person name="Mishler D.B."/>
            <person name="Reski R."/>
            <person name="Grigoriev I."/>
            <person name="Quatrano R.S."/>
            <person name="Boore J.L."/>
        </authorList>
    </citation>
    <scope>NUCLEOTIDE SEQUENCE [LARGE SCALE GENOMIC DNA]</scope>
    <source>
        <strain evidence="2 3">cv. Gransden 2004</strain>
    </source>
</reference>
<keyword evidence="1" id="KW-0472">Membrane</keyword>
<accession>A0A7I4AP01</accession>
<gene>
    <name evidence="2" type="primary">LOC112289900</name>
</gene>
<evidence type="ECO:0000313" key="3">
    <source>
        <dbReference type="Proteomes" id="UP000006727"/>
    </source>
</evidence>
<keyword evidence="3" id="KW-1185">Reference proteome</keyword>
<dbReference type="Proteomes" id="UP000006727">
    <property type="component" value="Chromosome 12"/>
</dbReference>
<dbReference type="AlphaFoldDB" id="A0A7I4AP01"/>
<dbReference type="InParanoid" id="A0A7I4AP01"/>
<evidence type="ECO:0000256" key="1">
    <source>
        <dbReference type="SAM" id="Phobius"/>
    </source>
</evidence>
<feature type="transmembrane region" description="Helical" evidence="1">
    <location>
        <begin position="104"/>
        <end position="126"/>
    </location>
</feature>
<reference evidence="2 3" key="2">
    <citation type="journal article" date="2018" name="Plant J.">
        <title>The Physcomitrella patens chromosome-scale assembly reveals moss genome structure and evolution.</title>
        <authorList>
            <person name="Lang D."/>
            <person name="Ullrich K.K."/>
            <person name="Murat F."/>
            <person name="Fuchs J."/>
            <person name="Jenkins J."/>
            <person name="Haas F.B."/>
            <person name="Piednoel M."/>
            <person name="Gundlach H."/>
            <person name="Van Bel M."/>
            <person name="Meyberg R."/>
            <person name="Vives C."/>
            <person name="Morata J."/>
            <person name="Symeonidi A."/>
            <person name="Hiss M."/>
            <person name="Muchero W."/>
            <person name="Kamisugi Y."/>
            <person name="Saleh O."/>
            <person name="Blanc G."/>
            <person name="Decker E.L."/>
            <person name="van Gessel N."/>
            <person name="Grimwood J."/>
            <person name="Hayes R.D."/>
            <person name="Graham S.W."/>
            <person name="Gunter L.E."/>
            <person name="McDaniel S.F."/>
            <person name="Hoernstein S.N.W."/>
            <person name="Larsson A."/>
            <person name="Li F.W."/>
            <person name="Perroud P.F."/>
            <person name="Phillips J."/>
            <person name="Ranjan P."/>
            <person name="Rokshar D.S."/>
            <person name="Rothfels C.J."/>
            <person name="Schneider L."/>
            <person name="Shu S."/>
            <person name="Stevenson D.W."/>
            <person name="Thummler F."/>
            <person name="Tillich M."/>
            <person name="Villarreal Aguilar J.C."/>
            <person name="Widiez T."/>
            <person name="Wong G.K."/>
            <person name="Wymore A."/>
            <person name="Zhang Y."/>
            <person name="Zimmer A.D."/>
            <person name="Quatrano R.S."/>
            <person name="Mayer K.F.X."/>
            <person name="Goodstein D."/>
            <person name="Casacuberta J.M."/>
            <person name="Vandepoele K."/>
            <person name="Reski R."/>
            <person name="Cuming A.C."/>
            <person name="Tuskan G.A."/>
            <person name="Maumus F."/>
            <person name="Salse J."/>
            <person name="Schmutz J."/>
            <person name="Rensing S.A."/>
        </authorList>
    </citation>
    <scope>NUCLEOTIDE SEQUENCE [LARGE SCALE GENOMIC DNA]</scope>
    <source>
        <strain evidence="2 3">cv. Gransden 2004</strain>
    </source>
</reference>
<name>A0A7I4AP01_PHYPA</name>